<reference evidence="1 2" key="1">
    <citation type="submission" date="2023-11" db="EMBL/GenBank/DDBJ databases">
        <title>Peredibacter starrii A3.12.</title>
        <authorList>
            <person name="Mitchell R.J."/>
        </authorList>
    </citation>
    <scope>NUCLEOTIDE SEQUENCE [LARGE SCALE GENOMIC DNA]</scope>
    <source>
        <strain evidence="1 2">A3.12</strain>
    </source>
</reference>
<evidence type="ECO:0008006" key="3">
    <source>
        <dbReference type="Google" id="ProtNLM"/>
    </source>
</evidence>
<dbReference type="AlphaFoldDB" id="A0AAX4HMM2"/>
<dbReference type="Proteomes" id="UP001324634">
    <property type="component" value="Chromosome"/>
</dbReference>
<dbReference type="RefSeq" id="WP_321393676.1">
    <property type="nucleotide sequence ID" value="NZ_CP139487.1"/>
</dbReference>
<accession>A0AAX4HMM2</accession>
<protein>
    <recommendedName>
        <fullName evidence="3">VCBS repeat-containing protein</fullName>
    </recommendedName>
</protein>
<evidence type="ECO:0000313" key="2">
    <source>
        <dbReference type="Proteomes" id="UP001324634"/>
    </source>
</evidence>
<dbReference type="KEGG" id="psti:SOO65_18035"/>
<evidence type="ECO:0000313" key="1">
    <source>
        <dbReference type="EMBL" id="WPU64597.1"/>
    </source>
</evidence>
<organism evidence="1 2">
    <name type="scientific">Peredibacter starrii</name>
    <dbReference type="NCBI Taxonomy" id="28202"/>
    <lineage>
        <taxon>Bacteria</taxon>
        <taxon>Pseudomonadati</taxon>
        <taxon>Bdellovibrionota</taxon>
        <taxon>Bacteriovoracia</taxon>
        <taxon>Bacteriovoracales</taxon>
        <taxon>Bacteriovoracaceae</taxon>
        <taxon>Peredibacter</taxon>
    </lineage>
</organism>
<gene>
    <name evidence="1" type="ORF">SOO65_18035</name>
</gene>
<proteinExistence type="predicted"/>
<keyword evidence="2" id="KW-1185">Reference proteome</keyword>
<dbReference type="EMBL" id="CP139487">
    <property type="protein sequence ID" value="WPU64597.1"/>
    <property type="molecule type" value="Genomic_DNA"/>
</dbReference>
<sequence length="213" mass="25151">MVHHWLFLLVLLVYSGLGFSQDERYFRQILTGELPKLGEEHKETFLPQFNVQGSSYRYDLNGDGFEESIIPQKRDGVDWLEIRDPSQRKIFEGKMLAMGSESAIYKIKLVNISQKVKVAIVFLDEGSTKGKRFESTGRIYVLSFEDNDLNNISMTEGPHFYHEKEAQREQYWRRDYNVNVYDVDGDGVREIAVMYNHIQRIMKYKSRGEWERF</sequence>
<name>A0AAX4HMM2_9BACT</name>